<dbReference type="SUPFAM" id="SSF53649">
    <property type="entry name" value="Alkaline phosphatase-like"/>
    <property type="match status" value="1"/>
</dbReference>
<dbReference type="PANTHER" id="PTHR43751">
    <property type="entry name" value="SULFATASE"/>
    <property type="match status" value="1"/>
</dbReference>
<dbReference type="InterPro" id="IPR017850">
    <property type="entry name" value="Alkaline_phosphatase_core_sf"/>
</dbReference>
<evidence type="ECO:0000259" key="1">
    <source>
        <dbReference type="Pfam" id="PF00884"/>
    </source>
</evidence>
<gene>
    <name evidence="2" type="ORF">IRI77_19235</name>
</gene>
<evidence type="ECO:0000313" key="3">
    <source>
        <dbReference type="Proteomes" id="UP000593892"/>
    </source>
</evidence>
<dbReference type="EMBL" id="CP063849">
    <property type="protein sequence ID" value="QOY84990.1"/>
    <property type="molecule type" value="Genomic_DNA"/>
</dbReference>
<name>A0A7S7NK17_PALFE</name>
<dbReference type="Proteomes" id="UP000593892">
    <property type="component" value="Chromosome"/>
</dbReference>
<dbReference type="GO" id="GO:0016740">
    <property type="term" value="F:transferase activity"/>
    <property type="evidence" value="ECO:0007669"/>
    <property type="project" value="UniProtKB-KW"/>
</dbReference>
<dbReference type="Gene3D" id="3.40.720.10">
    <property type="entry name" value="Alkaline Phosphatase, subunit A"/>
    <property type="match status" value="1"/>
</dbReference>
<dbReference type="GO" id="GO:0016787">
    <property type="term" value="F:hydrolase activity"/>
    <property type="evidence" value="ECO:0007669"/>
    <property type="project" value="UniProtKB-KW"/>
</dbReference>
<organism evidence="2 3">
    <name type="scientific">Paludibaculum fermentans</name>
    <dbReference type="NCBI Taxonomy" id="1473598"/>
    <lineage>
        <taxon>Bacteria</taxon>
        <taxon>Pseudomonadati</taxon>
        <taxon>Acidobacteriota</taxon>
        <taxon>Terriglobia</taxon>
        <taxon>Bryobacterales</taxon>
        <taxon>Bryobacteraceae</taxon>
        <taxon>Paludibaculum</taxon>
    </lineage>
</organism>
<evidence type="ECO:0000313" key="2">
    <source>
        <dbReference type="EMBL" id="QOY84990.1"/>
    </source>
</evidence>
<feature type="domain" description="Sulfatase N-terminal" evidence="1">
    <location>
        <begin position="143"/>
        <end position="283"/>
    </location>
</feature>
<keyword evidence="3" id="KW-1185">Reference proteome</keyword>
<sequence length="288" mass="33444">MAQSPTARKAQNNYLLIILDSCRYDSFVRARPKVMRSLGKVEKRWSYASWTSPSHYNLLMGLLPHTSPKHVYASEYYKHDILRYNERLGAEDISFRSLVPRLNLPTFLKDSLGYKTHAMVSLPVLNPKTPLNTGFDSYRLMDKHNDMRAMVHELRFHEEQPTFYILNVGETHYPYALPQEPPDQWPRISGVHGVFKHLDDEVVGGKLLKKKDKFFDDKKLAELQARQIKAVKYIDNVVEEMFDLLPKNTYVTITADHGELFGEDGYFGHGPIFHEKVFEVPFVEGKLR</sequence>
<dbReference type="KEGG" id="pfer:IRI77_19235"/>
<keyword evidence="2" id="KW-0808">Transferase</keyword>
<keyword evidence="2" id="KW-0378">Hydrolase</keyword>
<protein>
    <submittedName>
        <fullName evidence="2">Sulfatase-like hydrolase/transferase</fullName>
    </submittedName>
</protein>
<dbReference type="AlphaFoldDB" id="A0A7S7NK17"/>
<dbReference type="RefSeq" id="WP_194446660.1">
    <property type="nucleotide sequence ID" value="NZ_CP063849.1"/>
</dbReference>
<accession>A0A7S7NK17</accession>
<proteinExistence type="predicted"/>
<dbReference type="PANTHER" id="PTHR43751:SF3">
    <property type="entry name" value="SULFATASE N-TERMINAL DOMAIN-CONTAINING PROTEIN"/>
    <property type="match status" value="1"/>
</dbReference>
<dbReference type="InterPro" id="IPR000917">
    <property type="entry name" value="Sulfatase_N"/>
</dbReference>
<reference evidence="2 3" key="1">
    <citation type="submission" date="2020-10" db="EMBL/GenBank/DDBJ databases">
        <title>Complete genome sequence of Paludibaculum fermentans P105T, a facultatively anaerobic acidobacterium capable of dissimilatory Fe(III) reduction.</title>
        <authorList>
            <person name="Dedysh S.N."/>
            <person name="Beletsky A.V."/>
            <person name="Kulichevskaya I.S."/>
            <person name="Mardanov A.V."/>
            <person name="Ravin N.V."/>
        </authorList>
    </citation>
    <scope>NUCLEOTIDE SEQUENCE [LARGE SCALE GENOMIC DNA]</scope>
    <source>
        <strain evidence="2 3">P105</strain>
    </source>
</reference>
<dbReference type="InterPro" id="IPR052701">
    <property type="entry name" value="GAG_Ulvan_Degrading_Sulfatases"/>
</dbReference>
<dbReference type="Pfam" id="PF00884">
    <property type="entry name" value="Sulfatase"/>
    <property type="match status" value="1"/>
</dbReference>